<evidence type="ECO:0000256" key="4">
    <source>
        <dbReference type="ARBA" id="ARBA00022730"/>
    </source>
</evidence>
<keyword evidence="6 10" id="KW-0378">Hydrolase</keyword>
<dbReference type="OrthoDB" id="9809485at2"/>
<keyword evidence="14" id="KW-1185">Reference proteome</keyword>
<reference evidence="13 14" key="1">
    <citation type="submission" date="2019-06" db="EMBL/GenBank/DDBJ databases">
        <title>Cerasibacillus sp. nov., isolated from maize field.</title>
        <authorList>
            <person name="Lin S.-Y."/>
            <person name="Tsai C.-F."/>
            <person name="Young C.-C."/>
        </authorList>
    </citation>
    <scope>NUCLEOTIDE SEQUENCE [LARGE SCALE GENOMIC DNA]</scope>
    <source>
        <strain evidence="13 14">CC-CFT480</strain>
    </source>
</reference>
<dbReference type="InterPro" id="IPR030378">
    <property type="entry name" value="G_CP_dom"/>
</dbReference>
<organism evidence="13 14">
    <name type="scientific">Cerasibacillus terrae</name>
    <dbReference type="NCBI Taxonomy" id="2498845"/>
    <lineage>
        <taxon>Bacteria</taxon>
        <taxon>Bacillati</taxon>
        <taxon>Bacillota</taxon>
        <taxon>Bacilli</taxon>
        <taxon>Bacillales</taxon>
        <taxon>Bacillaceae</taxon>
        <taxon>Cerasibacillus</taxon>
    </lineage>
</organism>
<keyword evidence="1 10" id="KW-0963">Cytoplasm</keyword>
<feature type="binding site" evidence="10">
    <location>
        <position position="247"/>
    </location>
    <ligand>
        <name>Zn(2+)</name>
        <dbReference type="ChEBI" id="CHEBI:29105"/>
    </ligand>
</feature>
<sequence>MTEGRIIKALSGFYYVQTDEGIIQCRGRGLFRKKKITPLVGDIVLFEKSSNGEGYIKEVKPRKSELIRPPVANIDQAILITSVVMPKFSTLLLDRFLAYIESRNIKPMIIINKIDLATKEELDLIKHYQKAYEKIGYLIELFSAKQPTNMEQIKKHFDNKISVFSGQSGVGKSSILNTLNPSLLLDTAHISKSLGRGKHTTRHVELMKIGNGLIADTPGFSSIDFNDVEEFQLRQLFPEMKKIENQCKFRGCLHHREPACAVKLAIEEGEIAPFRYKHYLEFLQEIQSRKPRY</sequence>
<feature type="binding site" evidence="10">
    <location>
        <position position="260"/>
    </location>
    <ligand>
        <name>Zn(2+)</name>
        <dbReference type="ChEBI" id="CHEBI:29105"/>
    </ligand>
</feature>
<dbReference type="InterPro" id="IPR031944">
    <property type="entry name" value="RsgA_N"/>
</dbReference>
<dbReference type="EMBL" id="VDUW01000001">
    <property type="protein sequence ID" value="TXL67637.1"/>
    <property type="molecule type" value="Genomic_DNA"/>
</dbReference>
<comment type="function">
    <text evidence="10">One of several proteins that assist in the late maturation steps of the functional core of the 30S ribosomal subunit. Helps release RbfA from mature subunits. May play a role in the assembly of ribosomal proteins into the subunit. Circularly permuted GTPase that catalyzes slow GTP hydrolysis, GTPase activity is stimulated by the 30S ribosomal subunit.</text>
</comment>
<dbReference type="GO" id="GO:0005525">
    <property type="term" value="F:GTP binding"/>
    <property type="evidence" value="ECO:0007669"/>
    <property type="project" value="UniProtKB-UniRule"/>
</dbReference>
<keyword evidence="5 10" id="KW-0547">Nucleotide-binding</keyword>
<keyword evidence="4 10" id="KW-0699">rRNA-binding</keyword>
<keyword evidence="9 10" id="KW-0342">GTP-binding</keyword>
<evidence type="ECO:0000256" key="10">
    <source>
        <dbReference type="HAMAP-Rule" id="MF_01820"/>
    </source>
</evidence>
<dbReference type="Pfam" id="PF16745">
    <property type="entry name" value="RsgA_N"/>
    <property type="match status" value="1"/>
</dbReference>
<feature type="domain" description="CP-type G" evidence="12">
    <location>
        <begin position="63"/>
        <end position="223"/>
    </location>
</feature>
<comment type="subcellular location">
    <subcellularLocation>
        <location evidence="10">Cytoplasm</location>
    </subcellularLocation>
</comment>
<evidence type="ECO:0000256" key="5">
    <source>
        <dbReference type="ARBA" id="ARBA00022741"/>
    </source>
</evidence>
<feature type="domain" description="EngC GTPase" evidence="11">
    <location>
        <begin position="72"/>
        <end position="221"/>
    </location>
</feature>
<dbReference type="Gene3D" id="2.40.50.140">
    <property type="entry name" value="Nucleic acid-binding proteins"/>
    <property type="match status" value="1"/>
</dbReference>
<gene>
    <name evidence="10 13" type="primary">rsgA</name>
    <name evidence="13" type="ORF">FHP05_01070</name>
</gene>
<dbReference type="PANTHER" id="PTHR32120">
    <property type="entry name" value="SMALL RIBOSOMAL SUBUNIT BIOGENESIS GTPASE RSGA"/>
    <property type="match status" value="1"/>
</dbReference>
<evidence type="ECO:0000313" key="14">
    <source>
        <dbReference type="Proteomes" id="UP000321574"/>
    </source>
</evidence>
<keyword evidence="7 10" id="KW-0862">Zinc</keyword>
<dbReference type="HAMAP" id="MF_01820">
    <property type="entry name" value="GTPase_RsgA"/>
    <property type="match status" value="1"/>
</dbReference>
<dbReference type="InterPro" id="IPR027417">
    <property type="entry name" value="P-loop_NTPase"/>
</dbReference>
<dbReference type="Pfam" id="PF03193">
    <property type="entry name" value="RsgA_GTPase"/>
    <property type="match status" value="1"/>
</dbReference>
<dbReference type="GO" id="GO:0003924">
    <property type="term" value="F:GTPase activity"/>
    <property type="evidence" value="ECO:0007669"/>
    <property type="project" value="UniProtKB-UniRule"/>
</dbReference>
<evidence type="ECO:0000256" key="1">
    <source>
        <dbReference type="ARBA" id="ARBA00022490"/>
    </source>
</evidence>
<dbReference type="CDD" id="cd01854">
    <property type="entry name" value="YjeQ_EngC"/>
    <property type="match status" value="1"/>
</dbReference>
<evidence type="ECO:0000313" key="13">
    <source>
        <dbReference type="EMBL" id="TXL67637.1"/>
    </source>
</evidence>
<evidence type="ECO:0000256" key="9">
    <source>
        <dbReference type="ARBA" id="ARBA00023134"/>
    </source>
</evidence>
<dbReference type="InterPro" id="IPR010914">
    <property type="entry name" value="RsgA_GTPase_dom"/>
</dbReference>
<evidence type="ECO:0000256" key="7">
    <source>
        <dbReference type="ARBA" id="ARBA00022833"/>
    </source>
</evidence>
<dbReference type="SUPFAM" id="SSF52540">
    <property type="entry name" value="P-loop containing nucleoside triphosphate hydrolases"/>
    <property type="match status" value="1"/>
</dbReference>
<proteinExistence type="inferred from homology"/>
<dbReference type="PANTHER" id="PTHR32120:SF11">
    <property type="entry name" value="SMALL RIBOSOMAL SUBUNIT BIOGENESIS GTPASE RSGA 1, MITOCHONDRIAL-RELATED"/>
    <property type="match status" value="1"/>
</dbReference>
<dbReference type="Gene3D" id="3.40.50.300">
    <property type="entry name" value="P-loop containing nucleotide triphosphate hydrolases"/>
    <property type="match status" value="1"/>
</dbReference>
<dbReference type="GO" id="GO:0046872">
    <property type="term" value="F:metal ion binding"/>
    <property type="evidence" value="ECO:0007669"/>
    <property type="project" value="UniProtKB-KW"/>
</dbReference>
<dbReference type="NCBIfam" id="TIGR00157">
    <property type="entry name" value="ribosome small subunit-dependent GTPase A"/>
    <property type="match status" value="1"/>
</dbReference>
<dbReference type="PROSITE" id="PS51721">
    <property type="entry name" value="G_CP"/>
    <property type="match status" value="1"/>
</dbReference>
<evidence type="ECO:0000256" key="2">
    <source>
        <dbReference type="ARBA" id="ARBA00022517"/>
    </source>
</evidence>
<dbReference type="GO" id="GO:0042274">
    <property type="term" value="P:ribosomal small subunit biogenesis"/>
    <property type="evidence" value="ECO:0007669"/>
    <property type="project" value="UniProtKB-UniRule"/>
</dbReference>
<evidence type="ECO:0000259" key="11">
    <source>
        <dbReference type="PROSITE" id="PS50936"/>
    </source>
</evidence>
<evidence type="ECO:0000256" key="8">
    <source>
        <dbReference type="ARBA" id="ARBA00022884"/>
    </source>
</evidence>
<dbReference type="InterPro" id="IPR012340">
    <property type="entry name" value="NA-bd_OB-fold"/>
</dbReference>
<dbReference type="PROSITE" id="PS50936">
    <property type="entry name" value="ENGC_GTPASE"/>
    <property type="match status" value="1"/>
</dbReference>
<accession>A0A5C8P2Y0</accession>
<dbReference type="InterPro" id="IPR004881">
    <property type="entry name" value="Ribosome_biogen_GTPase_RsgA"/>
</dbReference>
<dbReference type="GO" id="GO:0019843">
    <property type="term" value="F:rRNA binding"/>
    <property type="evidence" value="ECO:0007669"/>
    <property type="project" value="UniProtKB-KW"/>
</dbReference>
<comment type="caution">
    <text evidence="13">The sequence shown here is derived from an EMBL/GenBank/DDBJ whole genome shotgun (WGS) entry which is preliminary data.</text>
</comment>
<evidence type="ECO:0000256" key="3">
    <source>
        <dbReference type="ARBA" id="ARBA00022723"/>
    </source>
</evidence>
<comment type="cofactor">
    <cofactor evidence="10">
        <name>Zn(2+)</name>
        <dbReference type="ChEBI" id="CHEBI:29105"/>
    </cofactor>
    <text evidence="10">Binds 1 zinc ion per subunit.</text>
</comment>
<dbReference type="Proteomes" id="UP000321574">
    <property type="component" value="Unassembled WGS sequence"/>
</dbReference>
<evidence type="ECO:0000259" key="12">
    <source>
        <dbReference type="PROSITE" id="PS51721"/>
    </source>
</evidence>
<dbReference type="Gene3D" id="1.10.40.50">
    <property type="entry name" value="Probable gtpase engc, domain 3"/>
    <property type="match status" value="1"/>
</dbReference>
<dbReference type="EC" id="3.6.1.-" evidence="10"/>
<feature type="binding site" evidence="10">
    <location>
        <position position="252"/>
    </location>
    <ligand>
        <name>Zn(2+)</name>
        <dbReference type="ChEBI" id="CHEBI:29105"/>
    </ligand>
</feature>
<dbReference type="CDD" id="cd04466">
    <property type="entry name" value="S1_YloQ_GTPase"/>
    <property type="match status" value="1"/>
</dbReference>
<evidence type="ECO:0000256" key="6">
    <source>
        <dbReference type="ARBA" id="ARBA00022801"/>
    </source>
</evidence>
<comment type="subunit">
    <text evidence="10">Monomer. Associates with 30S ribosomal subunit, binds 16S rRNA.</text>
</comment>
<protein>
    <recommendedName>
        <fullName evidence="10">Small ribosomal subunit biogenesis GTPase RsgA</fullName>
        <ecNumber evidence="10">3.6.1.-</ecNumber>
    </recommendedName>
</protein>
<feature type="binding site" evidence="10">
    <location>
        <position position="254"/>
    </location>
    <ligand>
        <name>Zn(2+)</name>
        <dbReference type="ChEBI" id="CHEBI:29105"/>
    </ligand>
</feature>
<dbReference type="SUPFAM" id="SSF50249">
    <property type="entry name" value="Nucleic acid-binding proteins"/>
    <property type="match status" value="1"/>
</dbReference>
<feature type="binding site" evidence="10">
    <location>
        <begin position="166"/>
        <end position="174"/>
    </location>
    <ligand>
        <name>GTP</name>
        <dbReference type="ChEBI" id="CHEBI:37565"/>
    </ligand>
</feature>
<dbReference type="GO" id="GO:0005737">
    <property type="term" value="C:cytoplasm"/>
    <property type="evidence" value="ECO:0007669"/>
    <property type="project" value="UniProtKB-SubCell"/>
</dbReference>
<dbReference type="RefSeq" id="WP_147665241.1">
    <property type="nucleotide sequence ID" value="NZ_VDUW01000001.1"/>
</dbReference>
<comment type="similarity">
    <text evidence="10">Belongs to the TRAFAC class YlqF/YawG GTPase family. RsgA subfamily.</text>
</comment>
<keyword evidence="2 10" id="KW-0690">Ribosome biogenesis</keyword>
<keyword evidence="3 10" id="KW-0479">Metal-binding</keyword>
<dbReference type="AlphaFoldDB" id="A0A5C8P2Y0"/>
<keyword evidence="8 10" id="KW-0694">RNA-binding</keyword>
<feature type="binding site" evidence="10">
    <location>
        <begin position="112"/>
        <end position="115"/>
    </location>
    <ligand>
        <name>GTP</name>
        <dbReference type="ChEBI" id="CHEBI:37565"/>
    </ligand>
</feature>
<name>A0A5C8P2Y0_9BACI</name>